<accession>A0A150J8B5</accession>
<dbReference type="AlphaFoldDB" id="A0A150J8B5"/>
<comment type="caution">
    <text evidence="1">The sequence shown here is derived from an EMBL/GenBank/DDBJ whole genome shotgun (WGS) entry which is preliminary data.</text>
</comment>
<gene>
    <name evidence="1" type="ORF">AMQ22_00272</name>
</gene>
<proteinExistence type="predicted"/>
<dbReference type="EMBL" id="LNGC01000005">
    <property type="protein sequence ID" value="KYC53482.1"/>
    <property type="molecule type" value="Genomic_DNA"/>
</dbReference>
<organism evidence="1 2">
    <name type="scientific">Candidatus Methanofastidiosum methylothiophilum</name>
    <dbReference type="NCBI Taxonomy" id="1705564"/>
    <lineage>
        <taxon>Archaea</taxon>
        <taxon>Methanobacteriati</taxon>
        <taxon>Methanobacteriota</taxon>
        <taxon>Stenosarchaea group</taxon>
        <taxon>Candidatus Methanofastidiosia</taxon>
        <taxon>Candidatus Methanofastidiosales</taxon>
        <taxon>Candidatus Methanofastidiosaceae</taxon>
        <taxon>Candidatus Methanofastidiosum</taxon>
    </lineage>
</organism>
<protein>
    <submittedName>
        <fullName evidence="1">Uncharacterized protein</fullName>
    </submittedName>
</protein>
<evidence type="ECO:0000313" key="1">
    <source>
        <dbReference type="EMBL" id="KYC53482.1"/>
    </source>
</evidence>
<name>A0A150J8B5_9EURY</name>
<dbReference type="Proteomes" id="UP000075398">
    <property type="component" value="Unassembled WGS sequence"/>
</dbReference>
<reference evidence="1 2" key="1">
    <citation type="journal article" date="2016" name="ISME J.">
        <title>Chasing the elusive Euryarchaeota class WSA2: genomes reveal a uniquely fastidious methyl-reducing methanogen.</title>
        <authorList>
            <person name="Nobu M.K."/>
            <person name="Narihiro T."/>
            <person name="Kuroda K."/>
            <person name="Mei R."/>
            <person name="Liu W.T."/>
        </authorList>
    </citation>
    <scope>NUCLEOTIDE SEQUENCE [LARGE SCALE GENOMIC DNA]</scope>
    <source>
        <strain evidence="1">U1lsi0528_Bin055</strain>
    </source>
</reference>
<evidence type="ECO:0000313" key="2">
    <source>
        <dbReference type="Proteomes" id="UP000075398"/>
    </source>
</evidence>
<sequence length="114" mass="12401">MKKIIPIFVILATIISLGVVAGAYPTPADTPADNEDTGPEICDCGTTPSGYTFSVEDGGRAFQAVQVVVNGQVYDMVYDNGHWVFSLCDLSKGNYYYIITTRYGIKFESSVQTL</sequence>